<evidence type="ECO:0000313" key="2">
    <source>
        <dbReference type="Proteomes" id="UP000254209"/>
    </source>
</evidence>
<keyword evidence="2" id="KW-1185">Reference proteome</keyword>
<protein>
    <submittedName>
        <fullName evidence="1">Uncharacterized protein</fullName>
    </submittedName>
</protein>
<dbReference type="RefSeq" id="WP_034291424.1">
    <property type="nucleotide sequence ID" value="NZ_CP091519.2"/>
</dbReference>
<sequence>MNILKTLQAVFPQPNRQAAKITKIRDDGALEAVTLFGGHSVVLRGSGYAVGASVFYDAKTGRILEAAPDVKVVEIRV</sequence>
<gene>
    <name evidence="1" type="ORF">NCTC10283_02184</name>
</gene>
<dbReference type="EMBL" id="UFSO01000003">
    <property type="protein sequence ID" value="SSY80624.1"/>
    <property type="molecule type" value="Genomic_DNA"/>
</dbReference>
<accession>A0A376BWA3</accession>
<dbReference type="OrthoDB" id="8613917at2"/>
<name>A0A376BWA3_9NEIS</name>
<dbReference type="AlphaFoldDB" id="A0A376BWA3"/>
<dbReference type="Proteomes" id="UP000254209">
    <property type="component" value="Unassembled WGS sequence"/>
</dbReference>
<organism evidence="1 2">
    <name type="scientific">Alysiella crassa</name>
    <dbReference type="NCBI Taxonomy" id="153491"/>
    <lineage>
        <taxon>Bacteria</taxon>
        <taxon>Pseudomonadati</taxon>
        <taxon>Pseudomonadota</taxon>
        <taxon>Betaproteobacteria</taxon>
        <taxon>Neisseriales</taxon>
        <taxon>Neisseriaceae</taxon>
        <taxon>Alysiella</taxon>
    </lineage>
</organism>
<evidence type="ECO:0000313" key="1">
    <source>
        <dbReference type="EMBL" id="SSY80624.1"/>
    </source>
</evidence>
<reference evidence="1 2" key="1">
    <citation type="submission" date="2018-06" db="EMBL/GenBank/DDBJ databases">
        <authorList>
            <consortium name="Pathogen Informatics"/>
            <person name="Doyle S."/>
        </authorList>
    </citation>
    <scope>NUCLEOTIDE SEQUENCE [LARGE SCALE GENOMIC DNA]</scope>
    <source>
        <strain evidence="1 2">NCTC10283</strain>
    </source>
</reference>
<dbReference type="STRING" id="1120980.GCA_000745955_00534"/>
<proteinExistence type="predicted"/>